<name>A0A6I4TVL9_9SPHN</name>
<gene>
    <name evidence="1" type="ORF">GRI97_13555</name>
</gene>
<dbReference type="Gene3D" id="3.90.1010.10">
    <property type="match status" value="1"/>
</dbReference>
<protein>
    <submittedName>
        <fullName evidence="1">Iron-sulfur cluster assembly scaffold protein</fullName>
    </submittedName>
</protein>
<keyword evidence="2" id="KW-1185">Reference proteome</keyword>
<accession>A0A6I4TVL9</accession>
<dbReference type="AlphaFoldDB" id="A0A6I4TVL9"/>
<reference evidence="1 2" key="1">
    <citation type="submission" date="2019-12" db="EMBL/GenBank/DDBJ databases">
        <title>Genomic-based taxomic classification of the family Erythrobacteraceae.</title>
        <authorList>
            <person name="Xu L."/>
        </authorList>
    </citation>
    <scope>NUCLEOTIDE SEQUENCE [LARGE SCALE GENOMIC DNA]</scope>
    <source>
        <strain evidence="1 2">S36</strain>
    </source>
</reference>
<organism evidence="1 2">
    <name type="scientific">Croceibacterium xixiisoli</name>
    <dbReference type="NCBI Taxonomy" id="1476466"/>
    <lineage>
        <taxon>Bacteria</taxon>
        <taxon>Pseudomonadati</taxon>
        <taxon>Pseudomonadota</taxon>
        <taxon>Alphaproteobacteria</taxon>
        <taxon>Sphingomonadales</taxon>
        <taxon>Erythrobacteraceae</taxon>
        <taxon>Croceibacterium</taxon>
    </lineage>
</organism>
<comment type="caution">
    <text evidence="1">The sequence shown here is derived from an EMBL/GenBank/DDBJ whole genome shotgun (WGS) entry which is preliminary data.</text>
</comment>
<evidence type="ECO:0000313" key="1">
    <source>
        <dbReference type="EMBL" id="MXP00015.1"/>
    </source>
</evidence>
<evidence type="ECO:0000313" key="2">
    <source>
        <dbReference type="Proteomes" id="UP000469430"/>
    </source>
</evidence>
<dbReference type="SUPFAM" id="SSF82649">
    <property type="entry name" value="SufE/NifU"/>
    <property type="match status" value="1"/>
</dbReference>
<proteinExistence type="predicted"/>
<dbReference type="RefSeq" id="WP_161391689.1">
    <property type="nucleotide sequence ID" value="NZ_JBHSCP010000001.1"/>
</dbReference>
<sequence length="139" mass="14569">MSEAARLYTPELLGLAVELAQWPARPDAMHHGAARAAACGSTIDMDLDLDDQGRVASLGLRVRACAVGQAAAAIFARHAIGRDPADLQSALAGMEEWLAGGDLAPEWPGLDMIAPARHFPGRHGAMLLPWRAALAALSV</sequence>
<dbReference type="EMBL" id="WTYJ01000002">
    <property type="protein sequence ID" value="MXP00015.1"/>
    <property type="molecule type" value="Genomic_DNA"/>
</dbReference>
<dbReference type="OrthoDB" id="7857113at2"/>
<dbReference type="Proteomes" id="UP000469430">
    <property type="component" value="Unassembled WGS sequence"/>
</dbReference>